<dbReference type="SMART" id="SM00345">
    <property type="entry name" value="HTH_GNTR"/>
    <property type="match status" value="1"/>
</dbReference>
<keyword evidence="1" id="KW-0805">Transcription regulation</keyword>
<keyword evidence="6" id="KW-1185">Reference proteome</keyword>
<dbReference type="OrthoDB" id="397750at2"/>
<dbReference type="RefSeq" id="WP_131598949.1">
    <property type="nucleotide sequence ID" value="NZ_CBDBYK010000006.1"/>
</dbReference>
<comment type="caution">
    <text evidence="5">The sequence shown here is derived from an EMBL/GenBank/DDBJ whole genome shotgun (WGS) entry which is preliminary data.</text>
</comment>
<dbReference type="InterPro" id="IPR000524">
    <property type="entry name" value="Tscrpt_reg_HTH_GntR"/>
</dbReference>
<feature type="domain" description="HTH gntR-type" evidence="4">
    <location>
        <begin position="7"/>
        <end position="75"/>
    </location>
</feature>
<dbReference type="SUPFAM" id="SSF46785">
    <property type="entry name" value="Winged helix' DNA-binding domain"/>
    <property type="match status" value="1"/>
</dbReference>
<dbReference type="InterPro" id="IPR011663">
    <property type="entry name" value="UTRA"/>
</dbReference>
<sequence length="232" mass="27019">MTTKNLKTKQDIIIDHIWSLYNEGSLTDGSFIPSERQLMIKFGFSRNTVRLAIAKLVSSNYLKPIQGKGYRIRNRIDNKFSSFENIFPGKKMTTEFFKIEKMKGFNKEAGIMDPVFIYKYRCADGIPFMLTIQAIPKEIWIRINQDFAKESLSSALKLLSETRPQYKMHATKKRLSLIATPEKAKKYLDSLEKDVVELKTRSISKKGIILEYSINYYNHTYFTHTWTEIASN</sequence>
<dbReference type="Gene3D" id="1.10.10.10">
    <property type="entry name" value="Winged helix-like DNA-binding domain superfamily/Winged helix DNA-binding domain"/>
    <property type="match status" value="1"/>
</dbReference>
<dbReference type="InterPro" id="IPR028978">
    <property type="entry name" value="Chorismate_lyase_/UTRA_dom_sf"/>
</dbReference>
<gene>
    <name evidence="5" type="ORF">C4B24_02310</name>
</gene>
<evidence type="ECO:0000256" key="1">
    <source>
        <dbReference type="ARBA" id="ARBA00023015"/>
    </source>
</evidence>
<name>A0A4R0XWK0_9MOLU</name>
<dbReference type="Pfam" id="PF07702">
    <property type="entry name" value="UTRA"/>
    <property type="match status" value="1"/>
</dbReference>
<evidence type="ECO:0000259" key="4">
    <source>
        <dbReference type="PROSITE" id="PS50949"/>
    </source>
</evidence>
<dbReference type="Gene3D" id="3.40.1410.10">
    <property type="entry name" value="Chorismate lyase-like"/>
    <property type="match status" value="1"/>
</dbReference>
<evidence type="ECO:0000256" key="2">
    <source>
        <dbReference type="ARBA" id="ARBA00023125"/>
    </source>
</evidence>
<reference evidence="5 6" key="1">
    <citation type="submission" date="2018-02" db="EMBL/GenBank/DDBJ databases">
        <title>Mycoplasma marinum and Mycoplasma todarodis sp. nov., moderately halophilic and psychrotolerant mycoplasmas isolated from cephalopods.</title>
        <authorList>
            <person name="Viver T."/>
        </authorList>
    </citation>
    <scope>NUCLEOTIDE SEQUENCE [LARGE SCALE GENOMIC DNA]</scope>
    <source>
        <strain evidence="5 6">PE</strain>
    </source>
</reference>
<keyword evidence="3" id="KW-0804">Transcription</keyword>
<evidence type="ECO:0000256" key="3">
    <source>
        <dbReference type="ARBA" id="ARBA00023163"/>
    </source>
</evidence>
<dbReference type="InterPro" id="IPR036390">
    <property type="entry name" value="WH_DNA-bd_sf"/>
</dbReference>
<dbReference type="Proteomes" id="UP000294192">
    <property type="component" value="Unassembled WGS sequence"/>
</dbReference>
<dbReference type="InterPro" id="IPR036388">
    <property type="entry name" value="WH-like_DNA-bd_sf"/>
</dbReference>
<dbReference type="PANTHER" id="PTHR44846">
    <property type="entry name" value="MANNOSYL-D-GLYCERATE TRANSPORT/METABOLISM SYSTEM REPRESSOR MNGR-RELATED"/>
    <property type="match status" value="1"/>
</dbReference>
<dbReference type="GO" id="GO:0003677">
    <property type="term" value="F:DNA binding"/>
    <property type="evidence" value="ECO:0007669"/>
    <property type="project" value="UniProtKB-KW"/>
</dbReference>
<dbReference type="AlphaFoldDB" id="A0A4R0XWK0"/>
<dbReference type="Pfam" id="PF00392">
    <property type="entry name" value="GntR"/>
    <property type="match status" value="1"/>
</dbReference>
<keyword evidence="2" id="KW-0238">DNA-binding</keyword>
<organism evidence="5 6">
    <name type="scientific">Mycoplasma marinum</name>
    <dbReference type="NCBI Taxonomy" id="1937190"/>
    <lineage>
        <taxon>Bacteria</taxon>
        <taxon>Bacillati</taxon>
        <taxon>Mycoplasmatota</taxon>
        <taxon>Mollicutes</taxon>
        <taxon>Mycoplasmataceae</taxon>
        <taxon>Mycoplasma</taxon>
    </lineage>
</organism>
<accession>A0A4R0XWK0</accession>
<dbReference type="PRINTS" id="PR00035">
    <property type="entry name" value="HTHGNTR"/>
</dbReference>
<evidence type="ECO:0000313" key="5">
    <source>
        <dbReference type="EMBL" id="TCG11361.1"/>
    </source>
</evidence>
<dbReference type="GO" id="GO:0045892">
    <property type="term" value="P:negative regulation of DNA-templated transcription"/>
    <property type="evidence" value="ECO:0007669"/>
    <property type="project" value="TreeGrafter"/>
</dbReference>
<dbReference type="EMBL" id="PSZO01000008">
    <property type="protein sequence ID" value="TCG11361.1"/>
    <property type="molecule type" value="Genomic_DNA"/>
</dbReference>
<evidence type="ECO:0000313" key="6">
    <source>
        <dbReference type="Proteomes" id="UP000294192"/>
    </source>
</evidence>
<dbReference type="SUPFAM" id="SSF64288">
    <property type="entry name" value="Chorismate lyase-like"/>
    <property type="match status" value="1"/>
</dbReference>
<dbReference type="InterPro" id="IPR050679">
    <property type="entry name" value="Bact_HTH_transcr_reg"/>
</dbReference>
<dbReference type="CDD" id="cd07377">
    <property type="entry name" value="WHTH_GntR"/>
    <property type="match status" value="1"/>
</dbReference>
<protein>
    <recommendedName>
        <fullName evidence="4">HTH gntR-type domain-containing protein</fullName>
    </recommendedName>
</protein>
<dbReference type="GO" id="GO:0003700">
    <property type="term" value="F:DNA-binding transcription factor activity"/>
    <property type="evidence" value="ECO:0007669"/>
    <property type="project" value="InterPro"/>
</dbReference>
<dbReference type="PANTHER" id="PTHR44846:SF17">
    <property type="entry name" value="GNTR-FAMILY TRANSCRIPTIONAL REGULATOR"/>
    <property type="match status" value="1"/>
</dbReference>
<proteinExistence type="predicted"/>
<dbReference type="PROSITE" id="PS50949">
    <property type="entry name" value="HTH_GNTR"/>
    <property type="match status" value="1"/>
</dbReference>